<evidence type="ECO:0000256" key="3">
    <source>
        <dbReference type="ARBA" id="ARBA00022801"/>
    </source>
</evidence>
<sequence length="328" mass="37072">MPIHDSHSRRNFIGLSSALLGAQLLSASAKAQGEKASAGLERNPTVYSFMIGDIEAWSISDGRFDLRAGLKLMYPEAERVEMLEVLERYSEPTDSIPLYVNILVIRKGKEVVVFDAGFGAPRGWFYDGLKQIGIHPDEVTAGMLSHAHTDHLVGFVKNGEPYFKNAKIYVTPEELGFWTQSEPDFSMSRRDPKSIPRMVKTIKKQFKALENVLVEVKAGTELFDGLVRVENGFGHTPGHVYFRICSGEEELVHISDLAHHHLLMFDDPTWCIGFDHNPTLAVESRKRVFSELAEKRSRAYGFHLAYPGLGRILATEKGYRWSAERFEW</sequence>
<dbReference type="Pfam" id="PF00753">
    <property type="entry name" value="Lactamase_B"/>
    <property type="match status" value="1"/>
</dbReference>
<reference evidence="7" key="1">
    <citation type="journal article" date="2019" name="Int. J. Syst. Evol. Microbiol.">
        <title>The Global Catalogue of Microorganisms (GCM) 10K type strain sequencing project: providing services to taxonomists for standard genome sequencing and annotation.</title>
        <authorList>
            <consortium name="The Broad Institute Genomics Platform"/>
            <consortium name="The Broad Institute Genome Sequencing Center for Infectious Disease"/>
            <person name="Wu L."/>
            <person name="Ma J."/>
        </authorList>
    </citation>
    <scope>NUCLEOTIDE SEQUENCE [LARGE SCALE GENOMIC DNA]</scope>
    <source>
        <strain evidence="7">JCM 16545</strain>
    </source>
</reference>
<organism evidence="6 7">
    <name type="scientific">Rubritalea spongiae</name>
    <dbReference type="NCBI Taxonomy" id="430797"/>
    <lineage>
        <taxon>Bacteria</taxon>
        <taxon>Pseudomonadati</taxon>
        <taxon>Verrucomicrobiota</taxon>
        <taxon>Verrucomicrobiia</taxon>
        <taxon>Verrucomicrobiales</taxon>
        <taxon>Rubritaleaceae</taxon>
        <taxon>Rubritalea</taxon>
    </lineage>
</organism>
<dbReference type="PROSITE" id="PS51318">
    <property type="entry name" value="TAT"/>
    <property type="match status" value="1"/>
</dbReference>
<dbReference type="InterPro" id="IPR001279">
    <property type="entry name" value="Metallo-B-lactamas"/>
</dbReference>
<feature type="domain" description="Metallo-beta-lactamase" evidence="5">
    <location>
        <begin position="99"/>
        <end position="303"/>
    </location>
</feature>
<evidence type="ECO:0000313" key="6">
    <source>
        <dbReference type="EMBL" id="MFD2276707.1"/>
    </source>
</evidence>
<dbReference type="Proteomes" id="UP001597297">
    <property type="component" value="Unassembled WGS sequence"/>
</dbReference>
<dbReference type="InterPro" id="IPR036866">
    <property type="entry name" value="RibonucZ/Hydroxyglut_hydro"/>
</dbReference>
<dbReference type="InterPro" id="IPR051013">
    <property type="entry name" value="MBL_superfamily_lactonases"/>
</dbReference>
<dbReference type="Gene3D" id="3.60.15.10">
    <property type="entry name" value="Ribonuclease Z/Hydroxyacylglutathione hydrolase-like"/>
    <property type="match status" value="1"/>
</dbReference>
<dbReference type="CDD" id="cd07720">
    <property type="entry name" value="OPHC2-like_MBL-fold"/>
    <property type="match status" value="1"/>
</dbReference>
<gene>
    <name evidence="6" type="ORF">ACFSQZ_09530</name>
</gene>
<evidence type="ECO:0000259" key="5">
    <source>
        <dbReference type="SMART" id="SM00849"/>
    </source>
</evidence>
<dbReference type="PANTHER" id="PTHR42978">
    <property type="entry name" value="QUORUM-QUENCHING LACTONASE YTNP-RELATED-RELATED"/>
    <property type="match status" value="1"/>
</dbReference>
<accession>A0ABW5E285</accession>
<name>A0ABW5E285_9BACT</name>
<keyword evidence="3" id="KW-0378">Hydrolase</keyword>
<keyword evidence="7" id="KW-1185">Reference proteome</keyword>
<comment type="caution">
    <text evidence="6">The sequence shown here is derived from an EMBL/GenBank/DDBJ whole genome shotgun (WGS) entry which is preliminary data.</text>
</comment>
<evidence type="ECO:0000313" key="7">
    <source>
        <dbReference type="Proteomes" id="UP001597297"/>
    </source>
</evidence>
<dbReference type="RefSeq" id="WP_377094662.1">
    <property type="nucleotide sequence ID" value="NZ_JBHSJM010000001.1"/>
</dbReference>
<evidence type="ECO:0000256" key="2">
    <source>
        <dbReference type="ARBA" id="ARBA00022723"/>
    </source>
</evidence>
<proteinExistence type="inferred from homology"/>
<comment type="similarity">
    <text evidence="1">Belongs to the metallo-beta-lactamase superfamily.</text>
</comment>
<evidence type="ECO:0000256" key="1">
    <source>
        <dbReference type="ARBA" id="ARBA00007749"/>
    </source>
</evidence>
<dbReference type="PANTHER" id="PTHR42978:SF6">
    <property type="entry name" value="QUORUM-QUENCHING LACTONASE YTNP-RELATED"/>
    <property type="match status" value="1"/>
</dbReference>
<dbReference type="SUPFAM" id="SSF56281">
    <property type="entry name" value="Metallo-hydrolase/oxidoreductase"/>
    <property type="match status" value="1"/>
</dbReference>
<keyword evidence="4" id="KW-0862">Zinc</keyword>
<dbReference type="EMBL" id="JBHUJC010000026">
    <property type="protein sequence ID" value="MFD2276707.1"/>
    <property type="molecule type" value="Genomic_DNA"/>
</dbReference>
<protein>
    <submittedName>
        <fullName evidence="6">MBL fold metallo-hydrolase</fullName>
    </submittedName>
</protein>
<dbReference type="SMART" id="SM00849">
    <property type="entry name" value="Lactamase_B"/>
    <property type="match status" value="1"/>
</dbReference>
<dbReference type="InterPro" id="IPR006311">
    <property type="entry name" value="TAT_signal"/>
</dbReference>
<keyword evidence="2" id="KW-0479">Metal-binding</keyword>
<evidence type="ECO:0000256" key="4">
    <source>
        <dbReference type="ARBA" id="ARBA00022833"/>
    </source>
</evidence>